<dbReference type="Proteomes" id="UP000324383">
    <property type="component" value="Unassembled WGS sequence"/>
</dbReference>
<protein>
    <recommendedName>
        <fullName evidence="3">DUF2190 family protein</fullName>
    </recommendedName>
</protein>
<dbReference type="EMBL" id="VKLW01000008">
    <property type="protein sequence ID" value="TYK34341.1"/>
    <property type="molecule type" value="Genomic_DNA"/>
</dbReference>
<dbReference type="AlphaFoldDB" id="A0A5D3EFS7"/>
<evidence type="ECO:0008006" key="3">
    <source>
        <dbReference type="Google" id="ProtNLM"/>
    </source>
</evidence>
<accession>A0A5D3EFS7</accession>
<gene>
    <name evidence="1" type="ORF">FNJ60_04955</name>
</gene>
<proteinExistence type="predicted"/>
<evidence type="ECO:0000313" key="2">
    <source>
        <dbReference type="Proteomes" id="UP000324383"/>
    </source>
</evidence>
<organism evidence="1 2">
    <name type="scientific">Bacteroides pyogenes</name>
    <dbReference type="NCBI Taxonomy" id="310300"/>
    <lineage>
        <taxon>Bacteria</taxon>
        <taxon>Pseudomonadati</taxon>
        <taxon>Bacteroidota</taxon>
        <taxon>Bacteroidia</taxon>
        <taxon>Bacteroidales</taxon>
        <taxon>Bacteroidaceae</taxon>
        <taxon>Bacteroides</taxon>
    </lineage>
</organism>
<reference evidence="1 2" key="1">
    <citation type="submission" date="2019-07" db="EMBL/GenBank/DDBJ databases">
        <title>Draft Genome Sequences of Bacteroides pyogenes Strains Isolated from the Uterus Holstein Dairy Cows with Metritis.</title>
        <authorList>
            <person name="Cunha F."/>
            <person name="Galvao K.N."/>
            <person name="Jeon S.J."/>
            <person name="Jeong K.C."/>
        </authorList>
    </citation>
    <scope>NUCLEOTIDE SEQUENCE [LARGE SCALE GENOMIC DNA]</scope>
    <source>
        <strain evidence="1 2">KG-31</strain>
    </source>
</reference>
<comment type="caution">
    <text evidence="1">The sequence shown here is derived from an EMBL/GenBank/DDBJ whole genome shotgun (WGS) entry which is preliminary data.</text>
</comment>
<dbReference type="RefSeq" id="WP_148727250.1">
    <property type="nucleotide sequence ID" value="NZ_CP197398.1"/>
</dbReference>
<name>A0A5D3EFS7_9BACE</name>
<evidence type="ECO:0000313" key="1">
    <source>
        <dbReference type="EMBL" id="TYK34341.1"/>
    </source>
</evidence>
<sequence>MSLTIKRKKDNRVVKCILHRVADIPGGVTVSVANLGGSALFEGTPIGKGADGLFVVCKTAQVITEANESATTYEVAKGHHFKVGDRFATDACNGQTIKAIDKTNSAKDVITLGTTLGATVKAGTCAFESSGANKTLKVTPVAIAGSNCDVENGDNLFTDAWVIGVVNTANSPIVNDAIKMALKTIAYV</sequence>
<keyword evidence="2" id="KW-1185">Reference proteome</keyword>